<name>A0AA38Z996_VITRO</name>
<accession>A0AA38Z996</accession>
<reference evidence="1 2" key="1">
    <citation type="journal article" date="2023" name="BMC Biotechnol.">
        <title>Vitis rotundifolia cv Carlos genome sequencing.</title>
        <authorList>
            <person name="Huff M."/>
            <person name="Hulse-Kemp A."/>
            <person name="Scheffler B."/>
            <person name="Youngblood R."/>
            <person name="Simpson S."/>
            <person name="Babiker E."/>
            <person name="Staton M."/>
        </authorList>
    </citation>
    <scope>NUCLEOTIDE SEQUENCE [LARGE SCALE GENOMIC DNA]</scope>
    <source>
        <tissue evidence="1">Leaf</tissue>
    </source>
</reference>
<dbReference type="EMBL" id="JARBHA010000013">
    <property type="protein sequence ID" value="KAJ9684783.1"/>
    <property type="molecule type" value="Genomic_DNA"/>
</dbReference>
<gene>
    <name evidence="1" type="ORF">PVL29_016990</name>
</gene>
<dbReference type="AlphaFoldDB" id="A0AA38Z996"/>
<keyword evidence="2" id="KW-1185">Reference proteome</keyword>
<comment type="caution">
    <text evidence="1">The sequence shown here is derived from an EMBL/GenBank/DDBJ whole genome shotgun (WGS) entry which is preliminary data.</text>
</comment>
<evidence type="ECO:0000313" key="2">
    <source>
        <dbReference type="Proteomes" id="UP001168098"/>
    </source>
</evidence>
<organism evidence="1 2">
    <name type="scientific">Vitis rotundifolia</name>
    <name type="common">Muscadine grape</name>
    <dbReference type="NCBI Taxonomy" id="103349"/>
    <lineage>
        <taxon>Eukaryota</taxon>
        <taxon>Viridiplantae</taxon>
        <taxon>Streptophyta</taxon>
        <taxon>Embryophyta</taxon>
        <taxon>Tracheophyta</taxon>
        <taxon>Spermatophyta</taxon>
        <taxon>Magnoliopsida</taxon>
        <taxon>eudicotyledons</taxon>
        <taxon>Gunneridae</taxon>
        <taxon>Pentapetalae</taxon>
        <taxon>rosids</taxon>
        <taxon>Vitales</taxon>
        <taxon>Vitaceae</taxon>
        <taxon>Viteae</taxon>
        <taxon>Vitis</taxon>
    </lineage>
</organism>
<evidence type="ECO:0000313" key="1">
    <source>
        <dbReference type="EMBL" id="KAJ9684783.1"/>
    </source>
</evidence>
<proteinExistence type="predicted"/>
<dbReference type="Proteomes" id="UP001168098">
    <property type="component" value="Unassembled WGS sequence"/>
</dbReference>
<protein>
    <submittedName>
        <fullName evidence="1">Uncharacterized protein</fullName>
    </submittedName>
</protein>
<sequence length="502" mass="53512">MGGCNCDLLVEKQCFILFFFFNACMFDLIEFEGRKSWISCVTQIQRMNFGKGISISQENDMLIGGNWLPAGTDKQFLVRSQPVPVDKQVNQAGRTNWQALLGFPGGHETPNCNGVVQNLNLVDLGGLSQTLYNWDGSFAEKNRLINHIAGSYNQTFVNGDTSTYKHIFTDDGNRVSQSQPFANSDGAGTYSQALANVGPGIYSQALANGGTVPYSQALANGGTVPYSQALANGGTIPYSQALANGGTNNYSQAFALANGGTNTYSQALTNGGAIYYQGLGSGGTIYNQGLANSGTSSYSQAFVNSSPGAYSRLIGNGSVGSSNLAIGNGDTALYGQAMHNGDIDGDIDLNGYSLLDLLGVASSASVDRSSVQAANRPLALKPSASEALNRSIHTANRPLVLKTSASEEQNRNFHVANEPLVRKATTGEAPERSLLNASRPQVPNSRSQFEINWGEDNSLGMLLSKEDQCSGSSMWKNSNGLLQIPECKWLDPFFFDSFLSTC</sequence>